<dbReference type="EMBL" id="JBAMIC010000007">
    <property type="protein sequence ID" value="KAK7105484.1"/>
    <property type="molecule type" value="Genomic_DNA"/>
</dbReference>
<evidence type="ECO:0000256" key="1">
    <source>
        <dbReference type="SAM" id="MobiDB-lite"/>
    </source>
</evidence>
<protein>
    <submittedName>
        <fullName evidence="4">Uncharacterized protein</fullName>
    </submittedName>
</protein>
<feature type="chain" id="PRO_5042891021" evidence="3">
    <location>
        <begin position="25"/>
        <end position="218"/>
    </location>
</feature>
<dbReference type="AlphaFoldDB" id="A0AAN9GF53"/>
<evidence type="ECO:0000256" key="3">
    <source>
        <dbReference type="SAM" id="SignalP"/>
    </source>
</evidence>
<keyword evidence="5" id="KW-1185">Reference proteome</keyword>
<keyword evidence="2" id="KW-1133">Transmembrane helix</keyword>
<proteinExistence type="predicted"/>
<keyword evidence="3" id="KW-0732">Signal</keyword>
<feature type="compositionally biased region" description="Polar residues" evidence="1">
    <location>
        <begin position="197"/>
        <end position="212"/>
    </location>
</feature>
<sequence length="218" mass="23998">MLQVAKSNVFCLVLLLGNLYAVQGDTAGSYQPTLCKTRTETEGEMGVMEFSISPKINMTTLSLIYLQRSNDPADINLLTCDAMENKSTIPCDVHNEQFTTEGFTGRTLTVRIPKRKHELDGEYELKAFVNGDSKVISTCNLTVVMKEAYSGAFESNSEVKIVVPIIVIVVVAVVMIIVIVLIRRRNRNKEGAFKATPENQQLNTTANTTGISENEADA</sequence>
<organism evidence="4 5">
    <name type="scientific">Littorina saxatilis</name>
    <dbReference type="NCBI Taxonomy" id="31220"/>
    <lineage>
        <taxon>Eukaryota</taxon>
        <taxon>Metazoa</taxon>
        <taxon>Spiralia</taxon>
        <taxon>Lophotrochozoa</taxon>
        <taxon>Mollusca</taxon>
        <taxon>Gastropoda</taxon>
        <taxon>Caenogastropoda</taxon>
        <taxon>Littorinimorpha</taxon>
        <taxon>Littorinoidea</taxon>
        <taxon>Littorinidae</taxon>
        <taxon>Littorina</taxon>
    </lineage>
</organism>
<gene>
    <name evidence="4" type="ORF">V1264_016854</name>
</gene>
<keyword evidence="2" id="KW-0812">Transmembrane</keyword>
<comment type="caution">
    <text evidence="4">The sequence shown here is derived from an EMBL/GenBank/DDBJ whole genome shotgun (WGS) entry which is preliminary data.</text>
</comment>
<dbReference type="Proteomes" id="UP001374579">
    <property type="component" value="Unassembled WGS sequence"/>
</dbReference>
<keyword evidence="2" id="KW-0472">Membrane</keyword>
<feature type="transmembrane region" description="Helical" evidence="2">
    <location>
        <begin position="161"/>
        <end position="182"/>
    </location>
</feature>
<reference evidence="4 5" key="1">
    <citation type="submission" date="2024-02" db="EMBL/GenBank/DDBJ databases">
        <title>Chromosome-scale genome assembly of the rough periwinkle Littorina saxatilis.</title>
        <authorList>
            <person name="De Jode A."/>
            <person name="Faria R."/>
            <person name="Formenti G."/>
            <person name="Sims Y."/>
            <person name="Smith T.P."/>
            <person name="Tracey A."/>
            <person name="Wood J.M.D."/>
            <person name="Zagrodzka Z.B."/>
            <person name="Johannesson K."/>
            <person name="Butlin R.K."/>
            <person name="Leder E.H."/>
        </authorList>
    </citation>
    <scope>NUCLEOTIDE SEQUENCE [LARGE SCALE GENOMIC DNA]</scope>
    <source>
        <strain evidence="4">Snail1</strain>
        <tissue evidence="4">Muscle</tissue>
    </source>
</reference>
<evidence type="ECO:0000256" key="2">
    <source>
        <dbReference type="SAM" id="Phobius"/>
    </source>
</evidence>
<evidence type="ECO:0000313" key="5">
    <source>
        <dbReference type="Proteomes" id="UP001374579"/>
    </source>
</evidence>
<feature type="signal peptide" evidence="3">
    <location>
        <begin position="1"/>
        <end position="24"/>
    </location>
</feature>
<accession>A0AAN9GF53</accession>
<feature type="region of interest" description="Disordered" evidence="1">
    <location>
        <begin position="192"/>
        <end position="218"/>
    </location>
</feature>
<evidence type="ECO:0000313" key="4">
    <source>
        <dbReference type="EMBL" id="KAK7105484.1"/>
    </source>
</evidence>
<name>A0AAN9GF53_9CAEN</name>